<dbReference type="RefSeq" id="XP_031027663.1">
    <property type="nucleotide sequence ID" value="XM_031166372.1"/>
</dbReference>
<dbReference type="PROSITE" id="PS51419">
    <property type="entry name" value="RAB"/>
    <property type="match status" value="1"/>
</dbReference>
<comment type="caution">
    <text evidence="4">The sequence shown here is derived from an EMBL/GenBank/DDBJ whole genome shotgun (WGS) entry which is preliminary data.</text>
</comment>
<protein>
    <submittedName>
        <fullName evidence="4">Uncharacterized protein</fullName>
    </submittedName>
</protein>
<accession>A0A507CDQ8</accession>
<evidence type="ECO:0000256" key="2">
    <source>
        <dbReference type="ARBA" id="ARBA00023134"/>
    </source>
</evidence>
<dbReference type="STRING" id="1806994.A0A507CDQ8"/>
<dbReference type="GO" id="GO:0005525">
    <property type="term" value="F:GTP binding"/>
    <property type="evidence" value="ECO:0007669"/>
    <property type="project" value="UniProtKB-KW"/>
</dbReference>
<dbReference type="GeneID" id="42001669"/>
<dbReference type="OrthoDB" id="265044at2759"/>
<dbReference type="Pfam" id="PF00071">
    <property type="entry name" value="Ras"/>
    <property type="match status" value="1"/>
</dbReference>
<dbReference type="InterPro" id="IPR001806">
    <property type="entry name" value="Small_GTPase"/>
</dbReference>
<dbReference type="GO" id="GO:0003924">
    <property type="term" value="F:GTPase activity"/>
    <property type="evidence" value="ECO:0007669"/>
    <property type="project" value="InterPro"/>
</dbReference>
<gene>
    <name evidence="4" type="ORF">SmJEL517_g00443</name>
</gene>
<keyword evidence="2" id="KW-0342">GTP-binding</keyword>
<feature type="compositionally biased region" description="Polar residues" evidence="3">
    <location>
        <begin position="533"/>
        <end position="552"/>
    </location>
</feature>
<dbReference type="SUPFAM" id="SSF52540">
    <property type="entry name" value="P-loop containing nucleoside triphosphate hydrolases"/>
    <property type="match status" value="1"/>
</dbReference>
<dbReference type="Proteomes" id="UP000319731">
    <property type="component" value="Unassembled WGS sequence"/>
</dbReference>
<dbReference type="GO" id="GO:0007165">
    <property type="term" value="P:signal transduction"/>
    <property type="evidence" value="ECO:0007669"/>
    <property type="project" value="InterPro"/>
</dbReference>
<sequence length="637" mass="68306">MLLDEQKRTITHLNVLLLGPAHVGKSSLIQSLLSGQPAYSTCAANINTGNVNQQQGNRSTAGTRYGPYLAPYDPTVEDSHILQYILPPGSLGLGLHRNATSSLLPTTPTSTPNDGPHRIILTLSDVGGHPYYSGIWASAIAAADAFMLVYDVGDKKSLDRMWPFIKMIAETKGIKPQELAILMVGNMVDTCATLDENNPGKRIRQVTPKMGQSLAEVLEVGWRETTARAPHAVASAFKSLIAECQIRVASLAKSAISARNSEIFQEKQSNHHQGTLHLRRPSEMSVASRIVGRSISSSRTSSDVYTPLSRDSMASTIMSRDTLLSRSGLGSWGMSHASAGSPYMGQSVVSDRSSNGGGIATLGGGSPSAQASMYGSIAPSPIITPNKMLPPIPRELGTPHSTSVITASSTASEASCMPSPALGNIVLMDALILPPAAPNSIRSKRDLVFAEWKAYKRRTAHHMESVIAEEEQEADDTAYAEGSSTEWEEELSSAFEDSGSTIGAPSRPSSLPQPLYLHPLSLLQQERRPSLPENYTNTPPRSTSLNQPTSYHSSSSSTTTTTTTRRSTRPSLERMDSGVVLRNSRDSSNKHISLSSSLLPPPAPPVKKVIESSLQKQLDDLLGELSAFETESTRLAS</sequence>
<name>A0A507CDQ8_9FUNG</name>
<dbReference type="EMBL" id="QEAO01000002">
    <property type="protein sequence ID" value="TPX37752.1"/>
    <property type="molecule type" value="Genomic_DNA"/>
</dbReference>
<keyword evidence="1" id="KW-0547">Nucleotide-binding</keyword>
<dbReference type="PRINTS" id="PR00449">
    <property type="entry name" value="RASTRNSFRMNG"/>
</dbReference>
<organism evidence="4 5">
    <name type="scientific">Synchytrium microbalum</name>
    <dbReference type="NCBI Taxonomy" id="1806994"/>
    <lineage>
        <taxon>Eukaryota</taxon>
        <taxon>Fungi</taxon>
        <taxon>Fungi incertae sedis</taxon>
        <taxon>Chytridiomycota</taxon>
        <taxon>Chytridiomycota incertae sedis</taxon>
        <taxon>Chytridiomycetes</taxon>
        <taxon>Synchytriales</taxon>
        <taxon>Synchytriaceae</taxon>
        <taxon>Synchytrium</taxon>
    </lineage>
</organism>
<feature type="region of interest" description="Disordered" evidence="3">
    <location>
        <begin position="464"/>
        <end position="514"/>
    </location>
</feature>
<dbReference type="AlphaFoldDB" id="A0A507CDQ8"/>
<evidence type="ECO:0000256" key="3">
    <source>
        <dbReference type="SAM" id="MobiDB-lite"/>
    </source>
</evidence>
<evidence type="ECO:0000313" key="4">
    <source>
        <dbReference type="EMBL" id="TPX37752.1"/>
    </source>
</evidence>
<feature type="compositionally biased region" description="Polar residues" evidence="3">
    <location>
        <begin position="498"/>
        <end position="512"/>
    </location>
</feature>
<dbReference type="InterPro" id="IPR020849">
    <property type="entry name" value="Small_GTPase_Ras-type"/>
</dbReference>
<dbReference type="GO" id="GO:0016020">
    <property type="term" value="C:membrane"/>
    <property type="evidence" value="ECO:0007669"/>
    <property type="project" value="InterPro"/>
</dbReference>
<evidence type="ECO:0000313" key="5">
    <source>
        <dbReference type="Proteomes" id="UP000319731"/>
    </source>
</evidence>
<dbReference type="Gene3D" id="3.40.50.300">
    <property type="entry name" value="P-loop containing nucleotide triphosphate hydrolases"/>
    <property type="match status" value="1"/>
</dbReference>
<feature type="region of interest" description="Disordered" evidence="3">
    <location>
        <begin position="530"/>
        <end position="606"/>
    </location>
</feature>
<evidence type="ECO:0000256" key="1">
    <source>
        <dbReference type="ARBA" id="ARBA00022741"/>
    </source>
</evidence>
<dbReference type="InterPro" id="IPR027417">
    <property type="entry name" value="P-loop_NTPase"/>
</dbReference>
<dbReference type="PROSITE" id="PS51421">
    <property type="entry name" value="RAS"/>
    <property type="match status" value="1"/>
</dbReference>
<dbReference type="PANTHER" id="PTHR24070">
    <property type="entry name" value="RAS, DI-RAS, AND RHEB FAMILY MEMBERS OF SMALL GTPASE SUPERFAMILY"/>
    <property type="match status" value="1"/>
</dbReference>
<feature type="compositionally biased region" description="Low complexity" evidence="3">
    <location>
        <begin position="553"/>
        <end position="565"/>
    </location>
</feature>
<dbReference type="SMART" id="SM00173">
    <property type="entry name" value="RAS"/>
    <property type="match status" value="1"/>
</dbReference>
<feature type="compositionally biased region" description="Acidic residues" evidence="3">
    <location>
        <begin position="467"/>
        <end position="478"/>
    </location>
</feature>
<reference evidence="4 5" key="1">
    <citation type="journal article" date="2019" name="Sci. Rep.">
        <title>Comparative genomics of chytrid fungi reveal insights into the obligate biotrophic and pathogenic lifestyle of Synchytrium endobioticum.</title>
        <authorList>
            <person name="van de Vossenberg B.T.L.H."/>
            <person name="Warris S."/>
            <person name="Nguyen H.D.T."/>
            <person name="van Gent-Pelzer M.P.E."/>
            <person name="Joly D.L."/>
            <person name="van de Geest H.C."/>
            <person name="Bonants P.J.M."/>
            <person name="Smith D.S."/>
            <person name="Levesque C.A."/>
            <person name="van der Lee T.A.J."/>
        </authorList>
    </citation>
    <scope>NUCLEOTIDE SEQUENCE [LARGE SCALE GENOMIC DNA]</scope>
    <source>
        <strain evidence="4 5">JEL517</strain>
    </source>
</reference>
<proteinExistence type="predicted"/>
<keyword evidence="5" id="KW-1185">Reference proteome</keyword>